<reference evidence="3" key="1">
    <citation type="submission" date="2016-04" db="EMBL/GenBank/DDBJ databases">
        <title>Comparative genomics of biotechnologically important yeasts.</title>
        <authorList>
            <consortium name="DOE Joint Genome Institute"/>
            <person name="Riley R."/>
            <person name="Haridas S."/>
            <person name="Wolfe K.H."/>
            <person name="Lopes M.R."/>
            <person name="Hittinger C.T."/>
            <person name="Goker M."/>
            <person name="Salamov A."/>
            <person name="Wisecaver J."/>
            <person name="Long T.M."/>
            <person name="Aerts A.L."/>
            <person name="Barry K."/>
            <person name="Choi C."/>
            <person name="Clum A."/>
            <person name="Coughlan A.Y."/>
            <person name="Deshpande S."/>
            <person name="Douglass A.P."/>
            <person name="Hanson S.J."/>
            <person name="Klenk H.-P."/>
            <person name="Labutti K."/>
            <person name="Lapidus A."/>
            <person name="Lindquist E."/>
            <person name="Lipzen A."/>
            <person name="Meier-Kolthoff J.P."/>
            <person name="Ohm R.A."/>
            <person name="Otillar R.P."/>
            <person name="Pangilinan J."/>
            <person name="Peng Y."/>
            <person name="Rokas A."/>
            <person name="Rosa C.A."/>
            <person name="Scheuner C."/>
            <person name="Sibirny A.A."/>
            <person name="Slot J.C."/>
            <person name="Stielow J.B."/>
            <person name="Sun H."/>
            <person name="Kurtzman C.P."/>
            <person name="Blackwell M."/>
            <person name="Grigoriev I.V."/>
            <person name="Jeffries T.W."/>
        </authorList>
    </citation>
    <scope>NUCLEOTIDE SEQUENCE [LARGE SCALE GENOMIC DNA]</scope>
    <source>
        <strain evidence="3">NRRL YB-2248</strain>
    </source>
</reference>
<keyword evidence="3" id="KW-1185">Reference proteome</keyword>
<feature type="region of interest" description="Disordered" evidence="1">
    <location>
        <begin position="1"/>
        <end position="21"/>
    </location>
</feature>
<evidence type="ECO:0000313" key="3">
    <source>
        <dbReference type="Proteomes" id="UP000094801"/>
    </source>
</evidence>
<proteinExistence type="predicted"/>
<dbReference type="Proteomes" id="UP000094801">
    <property type="component" value="Unassembled WGS sequence"/>
</dbReference>
<name>A0A1E4T8B2_9ASCO</name>
<evidence type="ECO:0000256" key="1">
    <source>
        <dbReference type="SAM" id="MobiDB-lite"/>
    </source>
</evidence>
<dbReference type="AlphaFoldDB" id="A0A1E4T8B2"/>
<gene>
    <name evidence="2" type="ORF">CANARDRAFT_20708</name>
</gene>
<protein>
    <submittedName>
        <fullName evidence="2">Uncharacterized protein</fullName>
    </submittedName>
</protein>
<evidence type="ECO:0000313" key="2">
    <source>
        <dbReference type="EMBL" id="ODV87982.1"/>
    </source>
</evidence>
<accession>A0A1E4T8B2</accession>
<sequence>MFNKQEERKAKQKIHKRQKQQNISTKINSIIERYHTSTNLKRKINQIESRENLTISDKKYLETLKSNYILLKNHEDKNKPTSIAKDEQLPKVQTQIQREPRTTKEPKKLYTKSIYYDPELNPLGITPSNPIDETINLPDLLKPTNENKGGTIIIKSNINEPDSIIWPDEDMPKFFKIRDTKLKTTYSGTGTVNQPTVLLPLPPSNASAARFVPRVLMGMKKKVTMPVPVPVPVPVDEVDEVSEQDQFANMAEEEEEYWKERNEK</sequence>
<feature type="compositionally biased region" description="Basic residues" evidence="1">
    <location>
        <begin position="10"/>
        <end position="19"/>
    </location>
</feature>
<dbReference type="OrthoDB" id="3997718at2759"/>
<organism evidence="2 3">
    <name type="scientific">[Candida] arabinofermentans NRRL YB-2248</name>
    <dbReference type="NCBI Taxonomy" id="983967"/>
    <lineage>
        <taxon>Eukaryota</taxon>
        <taxon>Fungi</taxon>
        <taxon>Dikarya</taxon>
        <taxon>Ascomycota</taxon>
        <taxon>Saccharomycotina</taxon>
        <taxon>Pichiomycetes</taxon>
        <taxon>Pichiales</taxon>
        <taxon>Pichiaceae</taxon>
        <taxon>Ogataea</taxon>
        <taxon>Ogataea/Candida clade</taxon>
    </lineage>
</organism>
<dbReference type="Pfam" id="PF12622">
    <property type="entry name" value="NpwBP"/>
    <property type="match status" value="1"/>
</dbReference>
<dbReference type="EMBL" id="KV453847">
    <property type="protein sequence ID" value="ODV87982.1"/>
    <property type="molecule type" value="Genomic_DNA"/>
</dbReference>